<keyword evidence="3" id="KW-1185">Reference proteome</keyword>
<evidence type="ECO:0000313" key="2">
    <source>
        <dbReference type="EMBL" id="KAK7479119.1"/>
    </source>
</evidence>
<organism evidence="2 3">
    <name type="scientific">Batillaria attramentaria</name>
    <dbReference type="NCBI Taxonomy" id="370345"/>
    <lineage>
        <taxon>Eukaryota</taxon>
        <taxon>Metazoa</taxon>
        <taxon>Spiralia</taxon>
        <taxon>Lophotrochozoa</taxon>
        <taxon>Mollusca</taxon>
        <taxon>Gastropoda</taxon>
        <taxon>Caenogastropoda</taxon>
        <taxon>Sorbeoconcha</taxon>
        <taxon>Cerithioidea</taxon>
        <taxon>Batillariidae</taxon>
        <taxon>Batillaria</taxon>
    </lineage>
</organism>
<gene>
    <name evidence="2" type="ORF">BaRGS_00029637</name>
</gene>
<reference evidence="2 3" key="1">
    <citation type="journal article" date="2023" name="Sci. Data">
        <title>Genome assembly of the Korean intertidal mud-creeper Batillaria attramentaria.</title>
        <authorList>
            <person name="Patra A.K."/>
            <person name="Ho P.T."/>
            <person name="Jun S."/>
            <person name="Lee S.J."/>
            <person name="Kim Y."/>
            <person name="Won Y.J."/>
        </authorList>
    </citation>
    <scope>NUCLEOTIDE SEQUENCE [LARGE SCALE GENOMIC DNA]</scope>
    <source>
        <strain evidence="2">Wonlab-2016</strain>
    </source>
</reference>
<evidence type="ECO:0000313" key="3">
    <source>
        <dbReference type="Proteomes" id="UP001519460"/>
    </source>
</evidence>
<proteinExistence type="predicted"/>
<feature type="region of interest" description="Disordered" evidence="1">
    <location>
        <begin position="67"/>
        <end position="99"/>
    </location>
</feature>
<name>A0ABD0JVK4_9CAEN</name>
<comment type="caution">
    <text evidence="2">The sequence shown here is derived from an EMBL/GenBank/DDBJ whole genome shotgun (WGS) entry which is preliminary data.</text>
</comment>
<evidence type="ECO:0000256" key="1">
    <source>
        <dbReference type="SAM" id="MobiDB-lite"/>
    </source>
</evidence>
<feature type="non-terminal residue" evidence="2">
    <location>
        <position position="134"/>
    </location>
</feature>
<sequence length="134" mass="15027">MGWTLGAQEDIRPKNVAPEGEDKETGRTVAVWSRECRILLKEVRRYAGSKTENRLYLDTNDRSKVMKVKGVKALGQPGPRRPRDSIPPNLADSRGCESDGERDIYTSLLGDLVVTSGADNSWRLVTKSRRQQGR</sequence>
<accession>A0ABD0JVK4</accession>
<dbReference type="AlphaFoldDB" id="A0ABD0JVK4"/>
<feature type="region of interest" description="Disordered" evidence="1">
    <location>
        <begin position="1"/>
        <end position="27"/>
    </location>
</feature>
<dbReference type="Proteomes" id="UP001519460">
    <property type="component" value="Unassembled WGS sequence"/>
</dbReference>
<protein>
    <submittedName>
        <fullName evidence="2">Uncharacterized protein</fullName>
    </submittedName>
</protein>
<dbReference type="EMBL" id="JACVVK020000310">
    <property type="protein sequence ID" value="KAK7479119.1"/>
    <property type="molecule type" value="Genomic_DNA"/>
</dbReference>